<dbReference type="GO" id="GO:0016887">
    <property type="term" value="F:ATP hydrolysis activity"/>
    <property type="evidence" value="ECO:0007669"/>
    <property type="project" value="InterPro"/>
</dbReference>
<keyword evidence="6 22" id="KW-1003">Cell membrane</keyword>
<evidence type="ECO:0000256" key="14">
    <source>
        <dbReference type="ARBA" id="ARBA00022967"/>
    </source>
</evidence>
<dbReference type="AlphaFoldDB" id="A0A348AG30"/>
<evidence type="ECO:0000256" key="22">
    <source>
        <dbReference type="RuleBase" id="RU362081"/>
    </source>
</evidence>
<keyword evidence="18 22" id="KW-0472">Membrane</keyword>
<comment type="similarity">
    <text evidence="2 22">Belongs to the cation transport ATPase (P-type) (TC 3.A.3) family. Type IB subfamily.</text>
</comment>
<dbReference type="InterPro" id="IPR023299">
    <property type="entry name" value="ATPase_P-typ_cyto_dom_N"/>
</dbReference>
<dbReference type="NCBIfam" id="TIGR01525">
    <property type="entry name" value="ATPase-IB_hvy"/>
    <property type="match status" value="1"/>
</dbReference>
<keyword evidence="16" id="KW-0186">Copper</keyword>
<dbReference type="SFLD" id="SFLDF00027">
    <property type="entry name" value="p-type_atpase"/>
    <property type="match status" value="1"/>
</dbReference>
<dbReference type="InterPro" id="IPR044492">
    <property type="entry name" value="P_typ_ATPase_HD_dom"/>
</dbReference>
<dbReference type="NCBIfam" id="TIGR01511">
    <property type="entry name" value="ATPase-IB1_Cu"/>
    <property type="match status" value="1"/>
</dbReference>
<evidence type="ECO:0000256" key="19">
    <source>
        <dbReference type="ARBA" id="ARBA00029719"/>
    </source>
</evidence>
<dbReference type="PANTHER" id="PTHR43520:SF8">
    <property type="entry name" value="P-TYPE CU(+) TRANSPORTER"/>
    <property type="match status" value="1"/>
</dbReference>
<keyword evidence="11" id="KW-0187">Copper transport</keyword>
<keyword evidence="10 22" id="KW-0547">Nucleotide-binding</keyword>
<dbReference type="InterPro" id="IPR001757">
    <property type="entry name" value="P_typ_ATPase"/>
</dbReference>
<evidence type="ECO:0000256" key="3">
    <source>
        <dbReference type="ARBA" id="ARBA00012517"/>
    </source>
</evidence>
<dbReference type="InterPro" id="IPR006121">
    <property type="entry name" value="HMA_dom"/>
</dbReference>
<keyword evidence="12 22" id="KW-0067">ATP-binding</keyword>
<evidence type="ECO:0000256" key="12">
    <source>
        <dbReference type="ARBA" id="ARBA00022840"/>
    </source>
</evidence>
<dbReference type="SUPFAM" id="SSF55008">
    <property type="entry name" value="HMA, heavy metal-associated domain"/>
    <property type="match status" value="1"/>
</dbReference>
<evidence type="ECO:0000256" key="13">
    <source>
        <dbReference type="ARBA" id="ARBA00022842"/>
    </source>
</evidence>
<feature type="transmembrane region" description="Helical" evidence="22">
    <location>
        <begin position="345"/>
        <end position="367"/>
    </location>
</feature>
<name>A0A348AG30_9FIRM</name>
<evidence type="ECO:0000313" key="25">
    <source>
        <dbReference type="EMBL" id="BBB90028.1"/>
    </source>
</evidence>
<dbReference type="GO" id="GO:0005507">
    <property type="term" value="F:copper ion binding"/>
    <property type="evidence" value="ECO:0007669"/>
    <property type="project" value="TreeGrafter"/>
</dbReference>
<dbReference type="CDD" id="cd00371">
    <property type="entry name" value="HMA"/>
    <property type="match status" value="1"/>
</dbReference>
<dbReference type="PROSITE" id="PS00154">
    <property type="entry name" value="ATPASE_E1_E2"/>
    <property type="match status" value="1"/>
</dbReference>
<dbReference type="OrthoDB" id="9760802at2"/>
<evidence type="ECO:0000256" key="18">
    <source>
        <dbReference type="ARBA" id="ARBA00023136"/>
    </source>
</evidence>
<evidence type="ECO:0000256" key="20">
    <source>
        <dbReference type="ARBA" id="ARBA00033239"/>
    </source>
</evidence>
<accession>A0A348AG30</accession>
<evidence type="ECO:0000313" key="26">
    <source>
        <dbReference type="Proteomes" id="UP000276437"/>
    </source>
</evidence>
<dbReference type="SUPFAM" id="SSF81653">
    <property type="entry name" value="Calcium ATPase, transduction domain A"/>
    <property type="match status" value="1"/>
</dbReference>
<dbReference type="Gene3D" id="3.40.50.1000">
    <property type="entry name" value="HAD superfamily/HAD-like"/>
    <property type="match status" value="1"/>
</dbReference>
<dbReference type="NCBIfam" id="TIGR01494">
    <property type="entry name" value="ATPase_P-type"/>
    <property type="match status" value="1"/>
</dbReference>
<dbReference type="Gene3D" id="3.30.70.100">
    <property type="match status" value="1"/>
</dbReference>
<sequence>MNERKVIIKIGGMTCAACSARIERGLKKMPGIITVAVNLIMEQANIAYDADTVDVDQIIAKISDIGYTASELNDHNPQEKRAFSNDQEKAAQETDMSQQKRWFLLSVALSLPLALNMLLEIFMGHGMVPILGNKYLQWILATPVQFGAGWQFYRDAYHAVKNLGANMSVLVALGTSAAYFYSIMNVFLPHGMVYFETSAILITLILLGKLLEARAKGQTSAAIKKLINLQAKTARVVQDGQEIDVPVESVAVSQIVVVRPGERIPVDGEVLEGNSTIDESMLTGESLPVDKNPGDAVTGGTVNKFGSFRLKATKVGRDTALAQIIRVVEEAQGSKAPIQRIADVISAYFVPVVVVIAAITFLVWYIWLDAGNITRALINFTAVLVIACPCALGLATPTAIMVGTGKGAEYGILFRGGEHLENAHRMTAVVLDKTGTITKGRPEVTDIVPLVEMEPNLILQYAASVEQASEHPLGQAVVMKAQDRGLSLWAVQNFAAVAGFGVTADANGQKVMAGTRRLAEREHVVLAPNVTATMETLESQGKTAMLAAVDGNLVGIIAVADTVKPESKEAIARLKTMGIAVWMITGDNCRTALAIAGQVGIEDDRVLAEVLPEQKAEEIIRLKDKGFVVGMVGDGINDAPALAAADVGLAIGTGTDVAMEAASVTLMRGDLRGIVSAISLSRATMRNIRQNLFWALIYNIIGIPVAASGLLSPIIAGTAMAFSSVSVVTNALRLRRFKPEE</sequence>
<dbReference type="InterPro" id="IPR017969">
    <property type="entry name" value="Heavy-metal-associated_CS"/>
</dbReference>
<dbReference type="PRINTS" id="PR00943">
    <property type="entry name" value="CUATPASE"/>
</dbReference>
<dbReference type="PROSITE" id="PS50846">
    <property type="entry name" value="HMA_2"/>
    <property type="match status" value="1"/>
</dbReference>
<comment type="catalytic activity">
    <reaction evidence="21">
        <text>Cu(+)(in) + ATP + H2O = Cu(+)(out) + ADP + phosphate + H(+)</text>
        <dbReference type="Rhea" id="RHEA:25792"/>
        <dbReference type="ChEBI" id="CHEBI:15377"/>
        <dbReference type="ChEBI" id="CHEBI:15378"/>
        <dbReference type="ChEBI" id="CHEBI:30616"/>
        <dbReference type="ChEBI" id="CHEBI:43474"/>
        <dbReference type="ChEBI" id="CHEBI:49552"/>
        <dbReference type="ChEBI" id="CHEBI:456216"/>
        <dbReference type="EC" id="7.2.2.8"/>
    </reaction>
</comment>
<dbReference type="FunFam" id="2.70.150.10:FF:000020">
    <property type="entry name" value="Copper-exporting P-type ATPase A"/>
    <property type="match status" value="1"/>
</dbReference>
<feature type="transmembrane region" description="Helical" evidence="22">
    <location>
        <begin position="193"/>
        <end position="211"/>
    </location>
</feature>
<feature type="compositionally biased region" description="Basic and acidic residues" evidence="23">
    <location>
        <begin position="72"/>
        <end position="91"/>
    </location>
</feature>
<dbReference type="PANTHER" id="PTHR43520">
    <property type="entry name" value="ATP7, ISOFORM B"/>
    <property type="match status" value="1"/>
</dbReference>
<dbReference type="Gene3D" id="2.70.150.10">
    <property type="entry name" value="Calcium-transporting ATPase, cytoplasmic transduction domain A"/>
    <property type="match status" value="1"/>
</dbReference>
<dbReference type="InterPro" id="IPR023214">
    <property type="entry name" value="HAD_sf"/>
</dbReference>
<dbReference type="SFLD" id="SFLDS00003">
    <property type="entry name" value="Haloacid_Dehalogenase"/>
    <property type="match status" value="1"/>
</dbReference>
<keyword evidence="8 22" id="KW-0812">Transmembrane</keyword>
<feature type="domain" description="HMA" evidence="24">
    <location>
        <begin position="4"/>
        <end position="70"/>
    </location>
</feature>
<evidence type="ECO:0000256" key="21">
    <source>
        <dbReference type="ARBA" id="ARBA00049289"/>
    </source>
</evidence>
<evidence type="ECO:0000256" key="17">
    <source>
        <dbReference type="ARBA" id="ARBA00023065"/>
    </source>
</evidence>
<dbReference type="FunFam" id="3.40.50.1000:FF:000144">
    <property type="entry name" value="copper-transporting ATPase 1 isoform X2"/>
    <property type="match status" value="1"/>
</dbReference>
<keyword evidence="14" id="KW-1278">Translocase</keyword>
<evidence type="ECO:0000256" key="9">
    <source>
        <dbReference type="ARBA" id="ARBA00022723"/>
    </source>
</evidence>
<feature type="transmembrane region" description="Helical" evidence="22">
    <location>
        <begin position="373"/>
        <end position="396"/>
    </location>
</feature>
<evidence type="ECO:0000256" key="2">
    <source>
        <dbReference type="ARBA" id="ARBA00006024"/>
    </source>
</evidence>
<keyword evidence="26" id="KW-1185">Reference proteome</keyword>
<keyword evidence="17" id="KW-0406">Ion transport</keyword>
<keyword evidence="5" id="KW-0813">Transport</keyword>
<organism evidence="25 26">
    <name type="scientific">Methylomusa anaerophila</name>
    <dbReference type="NCBI Taxonomy" id="1930071"/>
    <lineage>
        <taxon>Bacteria</taxon>
        <taxon>Bacillati</taxon>
        <taxon>Bacillota</taxon>
        <taxon>Negativicutes</taxon>
        <taxon>Selenomonadales</taxon>
        <taxon>Sporomusaceae</taxon>
        <taxon>Methylomusa</taxon>
    </lineage>
</organism>
<dbReference type="InterPro" id="IPR023298">
    <property type="entry name" value="ATPase_P-typ_TM_dom_sf"/>
</dbReference>
<feature type="transmembrane region" description="Helical" evidence="22">
    <location>
        <begin position="102"/>
        <end position="123"/>
    </location>
</feature>
<keyword evidence="9 22" id="KW-0479">Metal-binding</keyword>
<dbReference type="InterPro" id="IPR027256">
    <property type="entry name" value="P-typ_ATPase_IB"/>
</dbReference>
<dbReference type="Pfam" id="PF00702">
    <property type="entry name" value="Hydrolase"/>
    <property type="match status" value="1"/>
</dbReference>
<keyword evidence="13" id="KW-0460">Magnesium</keyword>
<evidence type="ECO:0000256" key="11">
    <source>
        <dbReference type="ARBA" id="ARBA00022796"/>
    </source>
</evidence>
<feature type="region of interest" description="Disordered" evidence="23">
    <location>
        <begin position="70"/>
        <end position="91"/>
    </location>
</feature>
<reference evidence="25 26" key="1">
    <citation type="journal article" date="2018" name="Int. J. Syst. Evol. Microbiol.">
        <title>Methylomusa anaerophila gen. nov., sp. nov., an anaerobic methanol-utilizing bacterium isolated from a microbial fuel cell.</title>
        <authorList>
            <person name="Amano N."/>
            <person name="Yamamuro A."/>
            <person name="Miyahara M."/>
            <person name="Kouzuma A."/>
            <person name="Abe T."/>
            <person name="Watanabe K."/>
        </authorList>
    </citation>
    <scope>NUCLEOTIDE SEQUENCE [LARGE SCALE GENOMIC DNA]</scope>
    <source>
        <strain evidence="25 26">MMFC1</strain>
    </source>
</reference>
<dbReference type="SFLD" id="SFLDG00002">
    <property type="entry name" value="C1.7:_P-type_atpase_like"/>
    <property type="match status" value="1"/>
</dbReference>
<dbReference type="PRINTS" id="PR00942">
    <property type="entry name" value="CUATPASEI"/>
</dbReference>
<dbReference type="Gene3D" id="3.40.1110.10">
    <property type="entry name" value="Calcium-transporting ATPase, cytoplasmic domain N"/>
    <property type="match status" value="2"/>
</dbReference>
<dbReference type="GO" id="GO:0043682">
    <property type="term" value="F:P-type divalent copper transporter activity"/>
    <property type="evidence" value="ECO:0007669"/>
    <property type="project" value="TreeGrafter"/>
</dbReference>
<evidence type="ECO:0000256" key="1">
    <source>
        <dbReference type="ARBA" id="ARBA00004651"/>
    </source>
</evidence>
<dbReference type="FunFam" id="3.30.70.100:FF:000005">
    <property type="entry name" value="Copper-exporting P-type ATPase A"/>
    <property type="match status" value="1"/>
</dbReference>
<dbReference type="EMBL" id="AP018449">
    <property type="protein sequence ID" value="BBB90028.1"/>
    <property type="molecule type" value="Genomic_DNA"/>
</dbReference>
<evidence type="ECO:0000256" key="4">
    <source>
        <dbReference type="ARBA" id="ARBA00015102"/>
    </source>
</evidence>
<dbReference type="SUPFAM" id="SSF81665">
    <property type="entry name" value="Calcium ATPase, transmembrane domain M"/>
    <property type="match status" value="1"/>
</dbReference>
<dbReference type="GO" id="GO:0140581">
    <property type="term" value="F:P-type monovalent copper transporter activity"/>
    <property type="evidence" value="ECO:0007669"/>
    <property type="project" value="UniProtKB-EC"/>
</dbReference>
<dbReference type="PRINTS" id="PR00119">
    <property type="entry name" value="CATATPASE"/>
</dbReference>
<dbReference type="RefSeq" id="WP_126306460.1">
    <property type="nucleotide sequence ID" value="NZ_AP018449.1"/>
</dbReference>
<evidence type="ECO:0000259" key="24">
    <source>
        <dbReference type="PROSITE" id="PS50846"/>
    </source>
</evidence>
<dbReference type="GO" id="GO:0005524">
    <property type="term" value="F:ATP binding"/>
    <property type="evidence" value="ECO:0007669"/>
    <property type="project" value="UniProtKB-UniRule"/>
</dbReference>
<dbReference type="InterPro" id="IPR059000">
    <property type="entry name" value="ATPase_P-type_domA"/>
</dbReference>
<dbReference type="InterPro" id="IPR008250">
    <property type="entry name" value="ATPase_P-typ_transduc_dom_A_sf"/>
</dbReference>
<feature type="transmembrane region" description="Helical" evidence="22">
    <location>
        <begin position="691"/>
        <end position="708"/>
    </location>
</feature>
<dbReference type="Pfam" id="PF00403">
    <property type="entry name" value="HMA"/>
    <property type="match status" value="1"/>
</dbReference>
<gene>
    <name evidence="25" type="primary">copA</name>
    <name evidence="25" type="ORF">MAMMFC1_00673</name>
</gene>
<dbReference type="Proteomes" id="UP000276437">
    <property type="component" value="Chromosome"/>
</dbReference>
<dbReference type="InterPro" id="IPR036412">
    <property type="entry name" value="HAD-like_sf"/>
</dbReference>
<dbReference type="Pfam" id="PF00122">
    <property type="entry name" value="E1-E2_ATPase"/>
    <property type="match status" value="1"/>
</dbReference>
<dbReference type="InterPro" id="IPR018303">
    <property type="entry name" value="ATPase_P-typ_P_site"/>
</dbReference>
<dbReference type="EC" id="7.2.2.8" evidence="3"/>
<dbReference type="GO" id="GO:0055070">
    <property type="term" value="P:copper ion homeostasis"/>
    <property type="evidence" value="ECO:0007669"/>
    <property type="project" value="TreeGrafter"/>
</dbReference>
<evidence type="ECO:0000256" key="5">
    <source>
        <dbReference type="ARBA" id="ARBA00022448"/>
    </source>
</evidence>
<proteinExistence type="inferred from homology"/>
<dbReference type="InterPro" id="IPR036163">
    <property type="entry name" value="HMA_dom_sf"/>
</dbReference>
<feature type="transmembrane region" description="Helical" evidence="22">
    <location>
        <begin position="165"/>
        <end position="187"/>
    </location>
</feature>
<evidence type="ECO:0000256" key="8">
    <source>
        <dbReference type="ARBA" id="ARBA00022692"/>
    </source>
</evidence>
<dbReference type="KEGG" id="mana:MAMMFC1_00673"/>
<keyword evidence="7" id="KW-0597">Phosphoprotein</keyword>
<evidence type="ECO:0000256" key="15">
    <source>
        <dbReference type="ARBA" id="ARBA00022989"/>
    </source>
</evidence>
<comment type="subcellular location">
    <subcellularLocation>
        <location evidence="1">Cell membrane</location>
        <topology evidence="1">Multi-pass membrane protein</topology>
    </subcellularLocation>
</comment>
<evidence type="ECO:0000256" key="23">
    <source>
        <dbReference type="SAM" id="MobiDB-lite"/>
    </source>
</evidence>
<protein>
    <recommendedName>
        <fullName evidence="4">Copper-exporting P-type ATPase</fullName>
        <ecNumber evidence="3">7.2.2.8</ecNumber>
    </recommendedName>
    <alternativeName>
        <fullName evidence="19">Copper-exporting P-type ATPase A</fullName>
    </alternativeName>
    <alternativeName>
        <fullName evidence="20">Cu(+)-exporting ATPase</fullName>
    </alternativeName>
</protein>
<feature type="transmembrane region" description="Helical" evidence="22">
    <location>
        <begin position="135"/>
        <end position="153"/>
    </location>
</feature>
<dbReference type="GO" id="GO:0005886">
    <property type="term" value="C:plasma membrane"/>
    <property type="evidence" value="ECO:0007669"/>
    <property type="project" value="UniProtKB-SubCell"/>
</dbReference>
<keyword evidence="25" id="KW-0378">Hydrolase</keyword>
<dbReference type="SUPFAM" id="SSF56784">
    <property type="entry name" value="HAD-like"/>
    <property type="match status" value="1"/>
</dbReference>
<evidence type="ECO:0000256" key="16">
    <source>
        <dbReference type="ARBA" id="ARBA00023008"/>
    </source>
</evidence>
<evidence type="ECO:0000256" key="7">
    <source>
        <dbReference type="ARBA" id="ARBA00022553"/>
    </source>
</evidence>
<dbReference type="CDD" id="cd02094">
    <property type="entry name" value="P-type_ATPase_Cu-like"/>
    <property type="match status" value="1"/>
</dbReference>
<keyword evidence="15 22" id="KW-1133">Transmembrane helix</keyword>
<dbReference type="PROSITE" id="PS01047">
    <property type="entry name" value="HMA_1"/>
    <property type="match status" value="1"/>
</dbReference>
<evidence type="ECO:0000256" key="10">
    <source>
        <dbReference type="ARBA" id="ARBA00022741"/>
    </source>
</evidence>
<evidence type="ECO:0000256" key="6">
    <source>
        <dbReference type="ARBA" id="ARBA00022475"/>
    </source>
</evidence>